<evidence type="ECO:0000313" key="4">
    <source>
        <dbReference type="EMBL" id="MBG6088480.1"/>
    </source>
</evidence>
<comment type="caution">
    <text evidence="4">The sequence shown here is derived from an EMBL/GenBank/DDBJ whole genome shotgun (WGS) entry which is preliminary data.</text>
</comment>
<evidence type="ECO:0000256" key="1">
    <source>
        <dbReference type="ARBA" id="ARBA00010062"/>
    </source>
</evidence>
<dbReference type="InterPro" id="IPR028081">
    <property type="entry name" value="Leu-bd"/>
</dbReference>
<protein>
    <submittedName>
        <fullName evidence="4">Branched-chain amino acid transport system substrate-binding protein</fullName>
    </submittedName>
</protein>
<dbReference type="CDD" id="cd06342">
    <property type="entry name" value="PBP1_ABC_LIVBP-like"/>
    <property type="match status" value="1"/>
</dbReference>
<feature type="domain" description="Leucine-binding protein" evidence="3">
    <location>
        <begin position="3"/>
        <end position="332"/>
    </location>
</feature>
<dbReference type="Gene3D" id="3.40.50.2300">
    <property type="match status" value="2"/>
</dbReference>
<comment type="similarity">
    <text evidence="1">Belongs to the leucine-binding protein family.</text>
</comment>
<dbReference type="Pfam" id="PF13458">
    <property type="entry name" value="Peripla_BP_6"/>
    <property type="match status" value="1"/>
</dbReference>
<keyword evidence="2" id="KW-0732">Signal</keyword>
<gene>
    <name evidence="4" type="ORF">IW256_002593</name>
</gene>
<sequence>MGDLTGENSGIVIPPKQGAQMAIDEYNATNPKVKITLKPYDTQGKPEQATGLAQQAIKNDKIAGLIGPAFSGESQSVGPVLEEGKIPSISPSATNVTLAEKGWKYWHRGLADDSVQGAGVAEFIAGALKAKKAFVIHDNQDYSKGLADVVTQTLKGKGVNVQNDIVDTKGTDYSSTVNKVKPFAPDAVFFGGYYAQGGRLLKQLREGGVTAKFLSGDGSLDGGLIKGAGASNAKDTFISCPCLIDPTGKANAASKKFADAYKAKFNADPAIYSAEGYDVAQVFVAAVKAGKTSTEDINEFLKTVDIPGVTKQMKFGENGEVTATDVYIYQAEGDKLPLLGNSKDATVG</sequence>
<keyword evidence="5" id="KW-1185">Reference proteome</keyword>
<evidence type="ECO:0000256" key="2">
    <source>
        <dbReference type="ARBA" id="ARBA00022729"/>
    </source>
</evidence>
<dbReference type="SUPFAM" id="SSF53822">
    <property type="entry name" value="Periplasmic binding protein-like I"/>
    <property type="match status" value="1"/>
</dbReference>
<dbReference type="AlphaFoldDB" id="A0A931DE80"/>
<organism evidence="4 5">
    <name type="scientific">Actinomadura viridis</name>
    <dbReference type="NCBI Taxonomy" id="58110"/>
    <lineage>
        <taxon>Bacteria</taxon>
        <taxon>Bacillati</taxon>
        <taxon>Actinomycetota</taxon>
        <taxon>Actinomycetes</taxon>
        <taxon>Streptosporangiales</taxon>
        <taxon>Thermomonosporaceae</taxon>
        <taxon>Actinomadura</taxon>
    </lineage>
</organism>
<dbReference type="PANTHER" id="PTHR47151:SF2">
    <property type="entry name" value="AMINO ACID BINDING PROTEIN"/>
    <property type="match status" value="1"/>
</dbReference>
<accession>A0A931DE80</accession>
<evidence type="ECO:0000313" key="5">
    <source>
        <dbReference type="Proteomes" id="UP000614047"/>
    </source>
</evidence>
<proteinExistence type="inferred from homology"/>
<dbReference type="PANTHER" id="PTHR47151">
    <property type="entry name" value="LEU/ILE/VAL-BINDING ABC TRANSPORTER SUBUNIT"/>
    <property type="match status" value="1"/>
</dbReference>
<reference evidence="4" key="1">
    <citation type="submission" date="2020-11" db="EMBL/GenBank/DDBJ databases">
        <title>Sequencing the genomes of 1000 actinobacteria strains.</title>
        <authorList>
            <person name="Klenk H.-P."/>
        </authorList>
    </citation>
    <scope>NUCLEOTIDE SEQUENCE</scope>
    <source>
        <strain evidence="4">DSM 43175</strain>
    </source>
</reference>
<dbReference type="InterPro" id="IPR028082">
    <property type="entry name" value="Peripla_BP_I"/>
</dbReference>
<dbReference type="Proteomes" id="UP000614047">
    <property type="component" value="Unassembled WGS sequence"/>
</dbReference>
<dbReference type="EMBL" id="JADOUA010000001">
    <property type="protein sequence ID" value="MBG6088480.1"/>
    <property type="molecule type" value="Genomic_DNA"/>
</dbReference>
<evidence type="ECO:0000259" key="3">
    <source>
        <dbReference type="Pfam" id="PF13458"/>
    </source>
</evidence>
<name>A0A931DE80_9ACTN</name>